<evidence type="ECO:0000313" key="1">
    <source>
        <dbReference type="EMBL" id="KAL3675173.1"/>
    </source>
</evidence>
<sequence>MENVHDYYTKLYQREEVTNDVLDTRRVAFATLSKRIHPDQDRRVSEVPTEEEVERIAKLLKNDRSPGLDGLTTETLMCCWSFVRHDCLAMVLHFWDTGTSRKSSREQMRTGAGLHTKDELKDLATAMRVTKIRNLSQLRPYWDSPNTLLTAFLELGSQMSDRLTNATHKLHSVIPIAPTDNDNWAEADGWSWGDDTAMGSEAWNQPTAKWGQLLYSCKDNDHIKLNDRWDSRDGLLDWKERWSQLWDGAANTRTKIRIWRYLRQGYFTNVKAKDWGIGDGSCSRCQLETETFLHAEMIHWDQDSAYEDGERSARERRSPRRQRRIRRRIDVRATLPPLDEETRMELWRSLQQMIQVWGREDSPSHTTECSHVTDSEWVTYTSPDRLMFDILDRNVDTVEDRNPQRPSFEEGDWYICTHVNGSTI</sequence>
<organism evidence="1 2">
    <name type="scientific">Riccia sorocarpa</name>
    <dbReference type="NCBI Taxonomy" id="122646"/>
    <lineage>
        <taxon>Eukaryota</taxon>
        <taxon>Viridiplantae</taxon>
        <taxon>Streptophyta</taxon>
        <taxon>Embryophyta</taxon>
        <taxon>Marchantiophyta</taxon>
        <taxon>Marchantiopsida</taxon>
        <taxon>Marchantiidae</taxon>
        <taxon>Marchantiales</taxon>
        <taxon>Ricciaceae</taxon>
        <taxon>Riccia</taxon>
    </lineage>
</organism>
<protein>
    <recommendedName>
        <fullName evidence="3">J domain-containing protein</fullName>
    </recommendedName>
</protein>
<reference evidence="1 2" key="1">
    <citation type="submission" date="2024-09" db="EMBL/GenBank/DDBJ databases">
        <title>Chromosome-scale assembly of Riccia sorocarpa.</title>
        <authorList>
            <person name="Paukszto L."/>
        </authorList>
    </citation>
    <scope>NUCLEOTIDE SEQUENCE [LARGE SCALE GENOMIC DNA]</scope>
    <source>
        <strain evidence="1">LP-2024</strain>
        <tissue evidence="1">Aerial parts of the thallus</tissue>
    </source>
</reference>
<dbReference type="EMBL" id="JBJQOH010000008">
    <property type="protein sequence ID" value="KAL3675173.1"/>
    <property type="molecule type" value="Genomic_DNA"/>
</dbReference>
<evidence type="ECO:0008006" key="3">
    <source>
        <dbReference type="Google" id="ProtNLM"/>
    </source>
</evidence>
<proteinExistence type="predicted"/>
<gene>
    <name evidence="1" type="ORF">R1sor_025121</name>
</gene>
<dbReference type="AlphaFoldDB" id="A0ABD3G874"/>
<evidence type="ECO:0000313" key="2">
    <source>
        <dbReference type="Proteomes" id="UP001633002"/>
    </source>
</evidence>
<dbReference type="Proteomes" id="UP001633002">
    <property type="component" value="Unassembled WGS sequence"/>
</dbReference>
<accession>A0ABD3G874</accession>
<name>A0ABD3G874_9MARC</name>
<comment type="caution">
    <text evidence="1">The sequence shown here is derived from an EMBL/GenBank/DDBJ whole genome shotgun (WGS) entry which is preliminary data.</text>
</comment>
<keyword evidence="2" id="KW-1185">Reference proteome</keyword>